<dbReference type="SUPFAM" id="SSF56801">
    <property type="entry name" value="Acetyl-CoA synthetase-like"/>
    <property type="match status" value="1"/>
</dbReference>
<evidence type="ECO:0000256" key="1">
    <source>
        <dbReference type="ARBA" id="ARBA00006432"/>
    </source>
</evidence>
<reference evidence="5" key="2">
    <citation type="submission" date="2021-09" db="EMBL/GenBank/DDBJ databases">
        <authorList>
            <person name="Gilroy R."/>
        </authorList>
    </citation>
    <scope>NUCLEOTIDE SEQUENCE</scope>
    <source>
        <strain evidence="5">CHK189-29639</strain>
    </source>
</reference>
<gene>
    <name evidence="5" type="ORF">K8V06_04130</name>
</gene>
<dbReference type="GO" id="GO:0031956">
    <property type="term" value="F:medium-chain fatty acid-CoA ligase activity"/>
    <property type="evidence" value="ECO:0007669"/>
    <property type="project" value="TreeGrafter"/>
</dbReference>
<dbReference type="InterPro" id="IPR025110">
    <property type="entry name" value="AMP-bd_C"/>
</dbReference>
<dbReference type="Pfam" id="PF00501">
    <property type="entry name" value="AMP-binding"/>
    <property type="match status" value="1"/>
</dbReference>
<dbReference type="Gene3D" id="3.40.50.12780">
    <property type="entry name" value="N-terminal domain of ligase-like"/>
    <property type="match status" value="1"/>
</dbReference>
<evidence type="ECO:0000259" key="3">
    <source>
        <dbReference type="Pfam" id="PF00501"/>
    </source>
</evidence>
<evidence type="ECO:0000313" key="5">
    <source>
        <dbReference type="EMBL" id="HJG15314.1"/>
    </source>
</evidence>
<dbReference type="InterPro" id="IPR042099">
    <property type="entry name" value="ANL_N_sf"/>
</dbReference>
<dbReference type="GO" id="GO:0006631">
    <property type="term" value="P:fatty acid metabolic process"/>
    <property type="evidence" value="ECO:0007669"/>
    <property type="project" value="TreeGrafter"/>
</dbReference>
<dbReference type="AlphaFoldDB" id="A0A921ICZ5"/>
<reference evidence="5" key="1">
    <citation type="journal article" date="2021" name="PeerJ">
        <title>Extensive microbial diversity within the chicken gut microbiome revealed by metagenomics and culture.</title>
        <authorList>
            <person name="Gilroy R."/>
            <person name="Ravi A."/>
            <person name="Getino M."/>
            <person name="Pursley I."/>
            <person name="Horton D.L."/>
            <person name="Alikhan N.F."/>
            <person name="Baker D."/>
            <person name="Gharbi K."/>
            <person name="Hall N."/>
            <person name="Watson M."/>
            <person name="Adriaenssens E.M."/>
            <person name="Foster-Nyarko E."/>
            <person name="Jarju S."/>
            <person name="Secka A."/>
            <person name="Antonio M."/>
            <person name="Oren A."/>
            <person name="Chaudhuri R.R."/>
            <person name="La Ragione R."/>
            <person name="Hildebrand F."/>
            <person name="Pallen M.J."/>
        </authorList>
    </citation>
    <scope>NUCLEOTIDE SEQUENCE</scope>
    <source>
        <strain evidence="5">CHK189-29639</strain>
    </source>
</reference>
<evidence type="ECO:0000313" key="6">
    <source>
        <dbReference type="Proteomes" id="UP000759256"/>
    </source>
</evidence>
<keyword evidence="2" id="KW-0436">Ligase</keyword>
<dbReference type="PANTHER" id="PTHR43201">
    <property type="entry name" value="ACYL-COA SYNTHETASE"/>
    <property type="match status" value="1"/>
</dbReference>
<dbReference type="EMBL" id="DYVK01000041">
    <property type="protein sequence ID" value="HJG15314.1"/>
    <property type="molecule type" value="Genomic_DNA"/>
</dbReference>
<dbReference type="InterPro" id="IPR020845">
    <property type="entry name" value="AMP-binding_CS"/>
</dbReference>
<evidence type="ECO:0000259" key="4">
    <source>
        <dbReference type="Pfam" id="PF13193"/>
    </source>
</evidence>
<proteinExistence type="inferred from homology"/>
<organism evidence="5 6">
    <name type="scientific">Ligilactobacillus salivarius</name>
    <dbReference type="NCBI Taxonomy" id="1624"/>
    <lineage>
        <taxon>Bacteria</taxon>
        <taxon>Bacillati</taxon>
        <taxon>Bacillota</taxon>
        <taxon>Bacilli</taxon>
        <taxon>Lactobacillales</taxon>
        <taxon>Lactobacillaceae</taxon>
        <taxon>Ligilactobacillus</taxon>
    </lineage>
</organism>
<name>A0A921ICZ5_9LACO</name>
<dbReference type="PROSITE" id="PS00455">
    <property type="entry name" value="AMP_BINDING"/>
    <property type="match status" value="1"/>
</dbReference>
<comment type="similarity">
    <text evidence="1">Belongs to the ATP-dependent AMP-binding enzyme family.</text>
</comment>
<dbReference type="InterPro" id="IPR000873">
    <property type="entry name" value="AMP-dep_synth/lig_dom"/>
</dbReference>
<accession>A0A921ICZ5</accession>
<feature type="domain" description="AMP-binding enzyme C-terminal" evidence="4">
    <location>
        <begin position="413"/>
        <end position="490"/>
    </location>
</feature>
<evidence type="ECO:0000256" key="2">
    <source>
        <dbReference type="ARBA" id="ARBA00022598"/>
    </source>
</evidence>
<dbReference type="Gene3D" id="3.30.300.30">
    <property type="match status" value="1"/>
</dbReference>
<dbReference type="InterPro" id="IPR045851">
    <property type="entry name" value="AMP-bd_C_sf"/>
</dbReference>
<protein>
    <submittedName>
        <fullName evidence="5">AMP-binding protein</fullName>
    </submittedName>
</protein>
<feature type="domain" description="AMP-dependent synthetase/ligase" evidence="3">
    <location>
        <begin position="14"/>
        <end position="363"/>
    </location>
</feature>
<dbReference type="Proteomes" id="UP000759256">
    <property type="component" value="Unassembled WGS sequence"/>
</dbReference>
<dbReference type="Pfam" id="PF13193">
    <property type="entry name" value="AMP-binding_C"/>
    <property type="match status" value="1"/>
</dbReference>
<dbReference type="PANTHER" id="PTHR43201:SF5">
    <property type="entry name" value="MEDIUM-CHAIN ACYL-COA LIGASE ACSF2, MITOCHONDRIAL"/>
    <property type="match status" value="1"/>
</dbReference>
<sequence>MNEKKWPTIKQLWQNRVTQTPNSVFLAENGKHYTYSEIDQKVNQKVKELEQYHVKSNDIISVQFELDLEDIVTILACIKLDAVVNPLNPHYDIDEAKDLVNRFKPYLIISQKAPRGRDTFYSIGNIKNYNSTLQGDCKIFVRNVRADIFRSDSDSADAPVLILNTSGTTGAVKGVVLSNKNVLSAEYAYNDAFNITSKDMILMPSGLYHAIGFHHGLISTIMAGSSMAILRNYSVENLAQVIKNEPVTFIDSVPTVIYDILFNIKNLNCLNKLLVGGDKLRPDLLRQADKREIPIYNCYGSTEAVPFSYTPADYFEEKEHFTTALKPMKNIDVRIMVHGQEITSPNIEGTIEVKGPVIFKGYLLDPKKTKNSFDGEWFNTGDYGHYNYDGLLKVDGRNSEKIIRGGENISAAEVEDKVGKCTNVKEVAVLGIPDVRLGQRIGAFISLKDPKQDLTKPKLISKLKEQNVDKKFWPERIWIVDSLPKTANGKIKKYILRQEVGA</sequence>
<comment type="caution">
    <text evidence="5">The sequence shown here is derived from an EMBL/GenBank/DDBJ whole genome shotgun (WGS) entry which is preliminary data.</text>
</comment>